<evidence type="ECO:0000313" key="16">
    <source>
        <dbReference type="EMBL" id="CAF3708439.1"/>
    </source>
</evidence>
<feature type="region of interest" description="Disordered" evidence="10">
    <location>
        <begin position="1194"/>
        <end position="1278"/>
    </location>
</feature>
<organism evidence="15 17">
    <name type="scientific">Didymodactylos carnosus</name>
    <dbReference type="NCBI Taxonomy" id="1234261"/>
    <lineage>
        <taxon>Eukaryota</taxon>
        <taxon>Metazoa</taxon>
        <taxon>Spiralia</taxon>
        <taxon>Gnathifera</taxon>
        <taxon>Rotifera</taxon>
        <taxon>Eurotatoria</taxon>
        <taxon>Bdelloidea</taxon>
        <taxon>Philodinida</taxon>
        <taxon>Philodinidae</taxon>
        <taxon>Didymodactylos</taxon>
    </lineage>
</organism>
<keyword evidence="9" id="KW-0694">RNA-binding</keyword>
<evidence type="ECO:0000259" key="12">
    <source>
        <dbReference type="PROSITE" id="PS50056"/>
    </source>
</evidence>
<dbReference type="PROSITE" id="PS51998">
    <property type="entry name" value="DEK_C"/>
    <property type="match status" value="1"/>
</dbReference>
<dbReference type="FunFam" id="3.90.190.10:FF:000004">
    <property type="entry name" value="Protein phosphatase Slingshot homolog 2"/>
    <property type="match status" value="1"/>
</dbReference>
<dbReference type="Pfam" id="PF08766">
    <property type="entry name" value="DEK_C"/>
    <property type="match status" value="1"/>
</dbReference>
<evidence type="ECO:0000256" key="7">
    <source>
        <dbReference type="ARBA" id="ARBA00023212"/>
    </source>
</evidence>
<proteinExistence type="inferred from homology"/>
<dbReference type="Proteomes" id="UP000681722">
    <property type="component" value="Unassembled WGS sequence"/>
</dbReference>
<evidence type="ECO:0000256" key="2">
    <source>
        <dbReference type="ARBA" id="ARBA00009580"/>
    </source>
</evidence>
<dbReference type="Gene3D" id="3.30.70.330">
    <property type="match status" value="1"/>
</dbReference>
<comment type="caution">
    <text evidence="15">The sequence shown here is derived from an EMBL/GenBank/DDBJ whole genome shotgun (WGS) entry which is preliminary data.</text>
</comment>
<feature type="region of interest" description="Disordered" evidence="10">
    <location>
        <begin position="711"/>
        <end position="742"/>
    </location>
</feature>
<evidence type="ECO:0000313" key="17">
    <source>
        <dbReference type="Proteomes" id="UP000663829"/>
    </source>
</evidence>
<comment type="catalytic activity">
    <reaction evidence="8">
        <text>O-phospho-L-threonyl-[protein] + H2O = L-threonyl-[protein] + phosphate</text>
        <dbReference type="Rhea" id="RHEA:47004"/>
        <dbReference type="Rhea" id="RHEA-COMP:11060"/>
        <dbReference type="Rhea" id="RHEA-COMP:11605"/>
        <dbReference type="ChEBI" id="CHEBI:15377"/>
        <dbReference type="ChEBI" id="CHEBI:30013"/>
        <dbReference type="ChEBI" id="CHEBI:43474"/>
        <dbReference type="ChEBI" id="CHEBI:61977"/>
        <dbReference type="EC" id="3.1.3.16"/>
    </reaction>
</comment>
<evidence type="ECO:0000259" key="11">
    <source>
        <dbReference type="PROSITE" id="PS50054"/>
    </source>
</evidence>
<feature type="domain" description="Tyrosine specific protein phosphatases" evidence="12">
    <location>
        <begin position="323"/>
        <end position="380"/>
    </location>
</feature>
<dbReference type="InterPro" id="IPR000504">
    <property type="entry name" value="RRM_dom"/>
</dbReference>
<dbReference type="InterPro" id="IPR000340">
    <property type="entry name" value="Dual-sp_phosphatase_cat-dom"/>
</dbReference>
<evidence type="ECO:0000256" key="3">
    <source>
        <dbReference type="ARBA" id="ARBA00013081"/>
    </source>
</evidence>
<keyword evidence="6" id="KW-0904">Protein phosphatase</keyword>
<dbReference type="GO" id="GO:0005856">
    <property type="term" value="C:cytoskeleton"/>
    <property type="evidence" value="ECO:0007669"/>
    <property type="project" value="UniProtKB-SubCell"/>
</dbReference>
<dbReference type="PANTHER" id="PTHR45864:SF2">
    <property type="entry name" value="PROTEIN PHOSPHATASE SLINGSHOT"/>
    <property type="match status" value="1"/>
</dbReference>
<dbReference type="PROSITE" id="PS50102">
    <property type="entry name" value="RRM"/>
    <property type="match status" value="1"/>
</dbReference>
<protein>
    <recommendedName>
        <fullName evidence="3">protein-serine/threonine phosphatase</fullName>
        <ecNumber evidence="3">3.1.3.16</ecNumber>
    </recommendedName>
</protein>
<dbReference type="SUPFAM" id="SSF109715">
    <property type="entry name" value="DEK C-terminal domain"/>
    <property type="match status" value="1"/>
</dbReference>
<feature type="region of interest" description="Disordered" evidence="10">
    <location>
        <begin position="1025"/>
        <end position="1097"/>
    </location>
</feature>
<evidence type="ECO:0000259" key="14">
    <source>
        <dbReference type="PROSITE" id="PS51998"/>
    </source>
</evidence>
<dbReference type="InterPro" id="IPR016130">
    <property type="entry name" value="Tyr_Pase_AS"/>
</dbReference>
<dbReference type="GO" id="GO:0003779">
    <property type="term" value="F:actin binding"/>
    <property type="evidence" value="ECO:0007669"/>
    <property type="project" value="InterPro"/>
</dbReference>
<dbReference type="SMART" id="SM00360">
    <property type="entry name" value="RRM"/>
    <property type="match status" value="1"/>
</dbReference>
<keyword evidence="7" id="KW-0206">Cytoskeleton</keyword>
<dbReference type="InterPro" id="IPR014876">
    <property type="entry name" value="DEK_C"/>
</dbReference>
<name>A0A814BT27_9BILA</name>
<dbReference type="EC" id="3.1.3.16" evidence="3"/>
<evidence type="ECO:0000313" key="15">
    <source>
        <dbReference type="EMBL" id="CAF0930412.1"/>
    </source>
</evidence>
<dbReference type="GO" id="GO:0030837">
    <property type="term" value="P:negative regulation of actin filament polymerization"/>
    <property type="evidence" value="ECO:0007669"/>
    <property type="project" value="InterPro"/>
</dbReference>
<dbReference type="Pfam" id="PF23040">
    <property type="entry name" value="PH_SSH1-like_1st"/>
    <property type="match status" value="1"/>
</dbReference>
<dbReference type="GO" id="GO:0003723">
    <property type="term" value="F:RNA binding"/>
    <property type="evidence" value="ECO:0007669"/>
    <property type="project" value="UniProtKB-UniRule"/>
</dbReference>
<dbReference type="EMBL" id="CAJNOQ010001969">
    <property type="protein sequence ID" value="CAF0930412.1"/>
    <property type="molecule type" value="Genomic_DNA"/>
</dbReference>
<dbReference type="InterPro" id="IPR000387">
    <property type="entry name" value="Tyr_Pase_dom"/>
</dbReference>
<dbReference type="PROSITE" id="PS50056">
    <property type="entry name" value="TYR_PHOSPHATASE_2"/>
    <property type="match status" value="1"/>
</dbReference>
<dbReference type="Proteomes" id="UP000663829">
    <property type="component" value="Unassembled WGS sequence"/>
</dbReference>
<keyword evidence="5" id="KW-0378">Hydrolase</keyword>
<keyword evidence="4" id="KW-0963">Cytoplasm</keyword>
<feature type="compositionally biased region" description="Gly residues" evidence="10">
    <location>
        <begin position="1050"/>
        <end position="1075"/>
    </location>
</feature>
<evidence type="ECO:0000256" key="4">
    <source>
        <dbReference type="ARBA" id="ARBA00022490"/>
    </source>
</evidence>
<gene>
    <name evidence="15" type="ORF">GPM918_LOCUS10150</name>
    <name evidence="16" type="ORF">SRO942_LOCUS10151</name>
</gene>
<comment type="similarity">
    <text evidence="2">Belongs to the protein-tyrosine phosphatase family.</text>
</comment>
<evidence type="ECO:0000256" key="9">
    <source>
        <dbReference type="PROSITE-ProRule" id="PRU00176"/>
    </source>
</evidence>
<accession>A0A814BT27</accession>
<dbReference type="Pfam" id="PF00076">
    <property type="entry name" value="RRM_1"/>
    <property type="match status" value="1"/>
</dbReference>
<dbReference type="PROSITE" id="PS50054">
    <property type="entry name" value="TYR_PHOSPHATASE_DUAL"/>
    <property type="match status" value="1"/>
</dbReference>
<dbReference type="SMART" id="SM00195">
    <property type="entry name" value="DSPc"/>
    <property type="match status" value="1"/>
</dbReference>
<dbReference type="Gene3D" id="3.90.190.10">
    <property type="entry name" value="Protein tyrosine phosphatase superfamily"/>
    <property type="match status" value="1"/>
</dbReference>
<dbReference type="GO" id="GO:0004722">
    <property type="term" value="F:protein serine/threonine phosphatase activity"/>
    <property type="evidence" value="ECO:0007669"/>
    <property type="project" value="UniProtKB-EC"/>
</dbReference>
<reference evidence="15" key="1">
    <citation type="submission" date="2021-02" db="EMBL/GenBank/DDBJ databases">
        <authorList>
            <person name="Nowell W R."/>
        </authorList>
    </citation>
    <scope>NUCLEOTIDE SEQUENCE</scope>
</reference>
<dbReference type="PANTHER" id="PTHR45864">
    <property type="entry name" value="SLINGSHOT PROTEIN PHOSPHATASE HOMOLOG"/>
    <property type="match status" value="1"/>
</dbReference>
<feature type="domain" description="DEK-C" evidence="14">
    <location>
        <begin position="202"/>
        <end position="257"/>
    </location>
</feature>
<comment type="subcellular location">
    <subcellularLocation>
        <location evidence="1">Cytoplasm</location>
        <location evidence="1">Cytoskeleton</location>
    </subcellularLocation>
</comment>
<sequence>MGLKGLIENDIDLESFPSFSEHYFAINGAALVLPKNECLVTKAVTGSAAHLQQHLQQMFSILRPEDRIILAVKLESGFPNRIRYLVIVSCIGRQDSEESAILGFDFSSNEVTIGMILPIFADMNITLDGDGSAYQSLHKASTQARLFNYMAGGLTHTWIEFYRSLDLQSNQMCINEWFQMDEILSHRSDSPHLYQTLSSDEEILRQHIHVKLKEIMLMVDLDEVTSKFLREQLENVFQMNLSSHKQYIDDVMLQILAQMDKPTMILSHLYLGSEWNASNYEELKANNVGYILNVSREIDNFFPGQFKYLNVRVHDNDEADLLKEWEKTYRFINEAKANNQACLVHCKMGISRSASTVLAYLMKENSHTLNDALDHVKKRRSCINPNGGFRSQLQVYEGILAANKTFRSKLGDVIIKKPLSTVPNNEINAINTSGTLITTSIIREPSPTNTVTLLSQEKIGSDYTDELGSLYLIERLLQSYDHYNSTDIDSNISLPPLHIIDTNTNELEQEDDHQQHIDNDKRTVKPLIRTLKDDTFWIRTRVENEIRLQDDDNENNIFEFHYTKSVEHKEQQISPCLSTVLSSSISSSCSACSSNKRKTIFLSDGNIDKKRVSSDDSSSRTSVSVTSFDRQQKLELSQHYNLVNVEQREVCGVNETVTLNKINSSNDDHYENYWLMRTSSMRTPKKKLNTRLNVSGVSRCSSLKDEKRFLPPRDDGEIENNTNNSLQRHSVDLENQKSLRRSRKVHSITQDFERKPSLFTLSSNNTGATVVTGSNTDIFKREGIEIKDGLVRSQVKMFNAGPTTPTTALCLLLTDCDELKLNYDNSNNVNENTSNICEVTTTVTNLTSIIKDEKYNEKSPSSGYGSLDFPVTQTNEKHQENVGNNEDCSSYKLRSDHDRNLYMNAELNKRLENSTIISSENEYHVNKPQSQQSFILPVTRFNSDKTSIIELSLATSKSNPKILKRPLSCNGYVQTTVTSSTISVNKNNRNKKVFDYVYRNQPIDYSLSATSGSKSDINVVQGRSHPLSKMRQHHLNSYSSNKYGDSGSSRDGGGGGGYRSYGNDRSGGGGGGSGGRTFSDRGSYRNNYGGGGRRDDDEVEIQKDTIFIQNLPKNITRDELYDAFSGVGQIKSDQRSGGPKIWIYKDRMSGEGNGRATVTYEDESVADEAILKFNDQHISSLGVVVKVQLAQRRPRRDFGGDRGGFGGRGRSSGFGGGRGGGGFSRGGGGGGYSRGGGSFGGDGGGGGGFRGGRGGFGGESGGYRGRGRGGSSSGYSPY</sequence>
<evidence type="ECO:0000256" key="10">
    <source>
        <dbReference type="SAM" id="MobiDB-lite"/>
    </source>
</evidence>
<dbReference type="InterPro" id="IPR043588">
    <property type="entry name" value="SSH-N"/>
</dbReference>
<dbReference type="InterPro" id="IPR012677">
    <property type="entry name" value="Nucleotide-bd_a/b_plait_sf"/>
</dbReference>
<evidence type="ECO:0000256" key="8">
    <source>
        <dbReference type="ARBA" id="ARBA00048336"/>
    </source>
</evidence>
<evidence type="ECO:0000256" key="5">
    <source>
        <dbReference type="ARBA" id="ARBA00022801"/>
    </source>
</evidence>
<evidence type="ECO:0000259" key="13">
    <source>
        <dbReference type="PROSITE" id="PS50102"/>
    </source>
</evidence>
<dbReference type="Pfam" id="PF00782">
    <property type="entry name" value="DSPc"/>
    <property type="match status" value="1"/>
</dbReference>
<feature type="compositionally biased region" description="Polar residues" evidence="10">
    <location>
        <begin position="719"/>
        <end position="728"/>
    </location>
</feature>
<dbReference type="InterPro" id="IPR020422">
    <property type="entry name" value="TYR_PHOSPHATASE_DUAL_dom"/>
</dbReference>
<keyword evidence="17" id="KW-1185">Reference proteome</keyword>
<dbReference type="InterPro" id="IPR029021">
    <property type="entry name" value="Prot-tyrosine_phosphatase-like"/>
</dbReference>
<feature type="compositionally biased region" description="Gly residues" evidence="10">
    <location>
        <begin position="1201"/>
        <end position="1272"/>
    </location>
</feature>
<dbReference type="SUPFAM" id="SSF52799">
    <property type="entry name" value="(Phosphotyrosine protein) phosphatases II"/>
    <property type="match status" value="1"/>
</dbReference>
<evidence type="ECO:0000256" key="6">
    <source>
        <dbReference type="ARBA" id="ARBA00022912"/>
    </source>
</evidence>
<dbReference type="PROSITE" id="PS00383">
    <property type="entry name" value="TYR_PHOSPHATASE_1"/>
    <property type="match status" value="1"/>
</dbReference>
<dbReference type="InterPro" id="IPR043587">
    <property type="entry name" value="Phosphatase_SSH-like"/>
</dbReference>
<dbReference type="OrthoDB" id="5779068at2759"/>
<evidence type="ECO:0000256" key="1">
    <source>
        <dbReference type="ARBA" id="ARBA00004245"/>
    </source>
</evidence>
<dbReference type="EMBL" id="CAJOBC010001969">
    <property type="protein sequence ID" value="CAF3708439.1"/>
    <property type="molecule type" value="Genomic_DNA"/>
</dbReference>
<feature type="domain" description="Tyrosine-protein phosphatase" evidence="11">
    <location>
        <begin position="261"/>
        <end position="402"/>
    </location>
</feature>
<feature type="domain" description="RRM" evidence="13">
    <location>
        <begin position="1104"/>
        <end position="1192"/>
    </location>
</feature>
<dbReference type="SUPFAM" id="SSF54928">
    <property type="entry name" value="RNA-binding domain, RBD"/>
    <property type="match status" value="1"/>
</dbReference>
<dbReference type="AlphaFoldDB" id="A0A814BT27"/>
<dbReference type="InterPro" id="IPR035979">
    <property type="entry name" value="RBD_domain_sf"/>
</dbReference>